<name>A0AAE1DPU3_9GAST</name>
<dbReference type="GO" id="GO:0003677">
    <property type="term" value="F:DNA binding"/>
    <property type="evidence" value="ECO:0007669"/>
    <property type="project" value="InterPro"/>
</dbReference>
<dbReference type="InterPro" id="IPR005819">
    <property type="entry name" value="H1/H5"/>
</dbReference>
<dbReference type="PRINTS" id="PR00624">
    <property type="entry name" value="HISTONEH5"/>
</dbReference>
<organism evidence="2 3">
    <name type="scientific">Elysia crispata</name>
    <name type="common">lettuce slug</name>
    <dbReference type="NCBI Taxonomy" id="231223"/>
    <lineage>
        <taxon>Eukaryota</taxon>
        <taxon>Metazoa</taxon>
        <taxon>Spiralia</taxon>
        <taxon>Lophotrochozoa</taxon>
        <taxon>Mollusca</taxon>
        <taxon>Gastropoda</taxon>
        <taxon>Heterobranchia</taxon>
        <taxon>Euthyneura</taxon>
        <taxon>Panpulmonata</taxon>
        <taxon>Sacoglossa</taxon>
        <taxon>Placobranchoidea</taxon>
        <taxon>Plakobranchidae</taxon>
        <taxon>Elysia</taxon>
    </lineage>
</organism>
<evidence type="ECO:0000313" key="2">
    <source>
        <dbReference type="EMBL" id="KAK3777313.1"/>
    </source>
</evidence>
<reference evidence="2" key="1">
    <citation type="journal article" date="2023" name="G3 (Bethesda)">
        <title>A reference genome for the long-term kleptoplast-retaining sea slug Elysia crispata morphotype clarki.</title>
        <authorList>
            <person name="Eastman K.E."/>
            <person name="Pendleton A.L."/>
            <person name="Shaikh M.A."/>
            <person name="Suttiyut T."/>
            <person name="Ogas R."/>
            <person name="Tomko P."/>
            <person name="Gavelis G."/>
            <person name="Widhalm J.R."/>
            <person name="Wisecaver J.H."/>
        </authorList>
    </citation>
    <scope>NUCLEOTIDE SEQUENCE</scope>
    <source>
        <strain evidence="2">ECLA1</strain>
    </source>
</reference>
<feature type="region of interest" description="Disordered" evidence="1">
    <location>
        <begin position="113"/>
        <end position="135"/>
    </location>
</feature>
<accession>A0AAE1DPU3</accession>
<keyword evidence="3" id="KW-1185">Reference proteome</keyword>
<comment type="caution">
    <text evidence="2">The sequence shown here is derived from an EMBL/GenBank/DDBJ whole genome shotgun (WGS) entry which is preliminary data.</text>
</comment>
<dbReference type="Proteomes" id="UP001283361">
    <property type="component" value="Unassembled WGS sequence"/>
</dbReference>
<dbReference type="GO" id="GO:0006334">
    <property type="term" value="P:nucleosome assembly"/>
    <property type="evidence" value="ECO:0007669"/>
    <property type="project" value="InterPro"/>
</dbReference>
<proteinExistence type="predicted"/>
<dbReference type="AlphaFoldDB" id="A0AAE1DPU3"/>
<dbReference type="GO" id="GO:0000786">
    <property type="term" value="C:nucleosome"/>
    <property type="evidence" value="ECO:0007669"/>
    <property type="project" value="InterPro"/>
</dbReference>
<dbReference type="GO" id="GO:0030527">
    <property type="term" value="F:structural constituent of chromatin"/>
    <property type="evidence" value="ECO:0007669"/>
    <property type="project" value="InterPro"/>
</dbReference>
<dbReference type="EMBL" id="JAWDGP010003093">
    <property type="protein sequence ID" value="KAK3777313.1"/>
    <property type="molecule type" value="Genomic_DNA"/>
</dbReference>
<feature type="compositionally biased region" description="Basic and acidic residues" evidence="1">
    <location>
        <begin position="124"/>
        <end position="135"/>
    </location>
</feature>
<evidence type="ECO:0000256" key="1">
    <source>
        <dbReference type="SAM" id="MobiDB-lite"/>
    </source>
</evidence>
<sequence length="169" mass="19118">MYFLSRETAPTSAVQFTKNPPCEFSFFNPSVIICGAAETIQVYTMAKRSGKPKNRATHPQYKIMIATHCSEGTLRFILLDHPQVHQLHDRQQRRRINASLKDSILLSGQLKLAKGTGGAGSFHLGEKGRVKARQEQRKLPCYENRQARIFNQEACNQETSPEKSATRSR</sequence>
<gene>
    <name evidence="2" type="ORF">RRG08_038461</name>
</gene>
<protein>
    <submittedName>
        <fullName evidence="2">Uncharacterized protein</fullName>
    </submittedName>
</protein>
<evidence type="ECO:0000313" key="3">
    <source>
        <dbReference type="Proteomes" id="UP001283361"/>
    </source>
</evidence>